<reference evidence="5 6" key="1">
    <citation type="submission" date="2019-03" db="EMBL/GenBank/DDBJ databases">
        <title>Genomic Encyclopedia of Type Strains, Phase IV (KMG-IV): sequencing the most valuable type-strain genomes for metagenomic binning, comparative biology and taxonomic classification.</title>
        <authorList>
            <person name="Goeker M."/>
        </authorList>
    </citation>
    <scope>NUCLEOTIDE SEQUENCE [LARGE SCALE GENOMIC DNA]</scope>
    <source>
        <strain evidence="5 6">DSM 103792</strain>
    </source>
</reference>
<dbReference type="PANTHER" id="PTHR40055">
    <property type="entry name" value="TRANSCRIPTIONAL REGULATOR YGIV-RELATED"/>
    <property type="match status" value="1"/>
</dbReference>
<dbReference type="InterPro" id="IPR010499">
    <property type="entry name" value="AraC_E-bd"/>
</dbReference>
<dbReference type="EMBL" id="SNYM01000007">
    <property type="protein sequence ID" value="TDQ48288.1"/>
    <property type="molecule type" value="Genomic_DNA"/>
</dbReference>
<organism evidence="5 6">
    <name type="scientific">Permianibacter aggregans</name>
    <dbReference type="NCBI Taxonomy" id="1510150"/>
    <lineage>
        <taxon>Bacteria</taxon>
        <taxon>Pseudomonadati</taxon>
        <taxon>Pseudomonadota</taxon>
        <taxon>Gammaproteobacteria</taxon>
        <taxon>Pseudomonadales</taxon>
        <taxon>Pseudomonadaceae</taxon>
        <taxon>Permianibacter</taxon>
    </lineage>
</organism>
<dbReference type="InterPro" id="IPR050908">
    <property type="entry name" value="SmbC-like"/>
</dbReference>
<dbReference type="OrthoDB" id="282744at2"/>
<keyword evidence="6" id="KW-1185">Reference proteome</keyword>
<sequence>MQSIERFSKVLRHIEQHLDEELSIATLSAVAALSPYHFQRQFSACYGIGVFQYIRLLRLQRASFQLAYRDSLSIGEVSADAGYQNAESFARTFRRLFGQAPTMFRREPDWQQWHDVMRQLQQTREQMMNDSANNQATYQVEIRDFPETQLAVLEHRGPPEQLGKSIQQFIAWRRANRLPPSRSATFNLIYDDPAVTAPEDYRFDLGAAVQQSLAANDQGIVNKTIPACRCAVVRHIGHDQGLAPIVRYLYQQWLPASDESPLDFPLFFQRLKFFPDVPEHQAVTEVFLPLR</sequence>
<evidence type="ECO:0000256" key="3">
    <source>
        <dbReference type="ARBA" id="ARBA00023163"/>
    </source>
</evidence>
<dbReference type="AlphaFoldDB" id="A0A4R6UMH1"/>
<dbReference type="SUPFAM" id="SSF46689">
    <property type="entry name" value="Homeodomain-like"/>
    <property type="match status" value="2"/>
</dbReference>
<comment type="caution">
    <text evidence="5">The sequence shown here is derived from an EMBL/GenBank/DDBJ whole genome shotgun (WGS) entry which is preliminary data.</text>
</comment>
<evidence type="ECO:0000313" key="6">
    <source>
        <dbReference type="Proteomes" id="UP000295375"/>
    </source>
</evidence>
<dbReference type="InterPro" id="IPR020449">
    <property type="entry name" value="Tscrpt_reg_AraC-type_HTH"/>
</dbReference>
<dbReference type="InterPro" id="IPR029442">
    <property type="entry name" value="GyrI-like"/>
</dbReference>
<dbReference type="RefSeq" id="WP_133590042.1">
    <property type="nucleotide sequence ID" value="NZ_CP037953.1"/>
</dbReference>
<dbReference type="InterPro" id="IPR018060">
    <property type="entry name" value="HTH_AraC"/>
</dbReference>
<dbReference type="Pfam" id="PF06445">
    <property type="entry name" value="GyrI-like"/>
    <property type="match status" value="1"/>
</dbReference>
<dbReference type="SUPFAM" id="SSF55136">
    <property type="entry name" value="Probable bacterial effector-binding domain"/>
    <property type="match status" value="1"/>
</dbReference>
<dbReference type="InterPro" id="IPR011256">
    <property type="entry name" value="Reg_factor_effector_dom_sf"/>
</dbReference>
<dbReference type="InterPro" id="IPR018062">
    <property type="entry name" value="HTH_AraC-typ_CS"/>
</dbReference>
<evidence type="ECO:0000256" key="2">
    <source>
        <dbReference type="ARBA" id="ARBA00023125"/>
    </source>
</evidence>
<dbReference type="PANTHER" id="PTHR40055:SF1">
    <property type="entry name" value="TRANSCRIPTIONAL REGULATOR YGIV-RELATED"/>
    <property type="match status" value="1"/>
</dbReference>
<evidence type="ECO:0000313" key="5">
    <source>
        <dbReference type="EMBL" id="TDQ48288.1"/>
    </source>
</evidence>
<dbReference type="PRINTS" id="PR00032">
    <property type="entry name" value="HTHARAC"/>
</dbReference>
<evidence type="ECO:0000256" key="1">
    <source>
        <dbReference type="ARBA" id="ARBA00023015"/>
    </source>
</evidence>
<keyword evidence="2" id="KW-0238">DNA-binding</keyword>
<dbReference type="PROSITE" id="PS01124">
    <property type="entry name" value="HTH_ARAC_FAMILY_2"/>
    <property type="match status" value="1"/>
</dbReference>
<accession>A0A4R6UMH1</accession>
<dbReference type="Proteomes" id="UP000295375">
    <property type="component" value="Unassembled WGS sequence"/>
</dbReference>
<dbReference type="Gene3D" id="1.10.10.60">
    <property type="entry name" value="Homeodomain-like"/>
    <property type="match status" value="2"/>
</dbReference>
<dbReference type="GO" id="GO:0043565">
    <property type="term" value="F:sequence-specific DNA binding"/>
    <property type="evidence" value="ECO:0007669"/>
    <property type="project" value="InterPro"/>
</dbReference>
<gene>
    <name evidence="5" type="ORF">EV696_10724</name>
</gene>
<dbReference type="SMART" id="SM00871">
    <property type="entry name" value="AraC_E_bind"/>
    <property type="match status" value="1"/>
</dbReference>
<dbReference type="Gene3D" id="3.20.80.10">
    <property type="entry name" value="Regulatory factor, effector binding domain"/>
    <property type="match status" value="1"/>
</dbReference>
<keyword evidence="3" id="KW-0804">Transcription</keyword>
<dbReference type="GO" id="GO:0009893">
    <property type="term" value="P:positive regulation of metabolic process"/>
    <property type="evidence" value="ECO:0007669"/>
    <property type="project" value="UniProtKB-ARBA"/>
</dbReference>
<keyword evidence="1" id="KW-0805">Transcription regulation</keyword>
<proteinExistence type="predicted"/>
<feature type="domain" description="HTH araC/xylS-type" evidence="4">
    <location>
        <begin position="8"/>
        <end position="107"/>
    </location>
</feature>
<evidence type="ECO:0000259" key="4">
    <source>
        <dbReference type="PROSITE" id="PS01124"/>
    </source>
</evidence>
<dbReference type="PROSITE" id="PS00041">
    <property type="entry name" value="HTH_ARAC_FAMILY_1"/>
    <property type="match status" value="1"/>
</dbReference>
<dbReference type="Pfam" id="PF12833">
    <property type="entry name" value="HTH_18"/>
    <property type="match status" value="1"/>
</dbReference>
<dbReference type="GO" id="GO:0003700">
    <property type="term" value="F:DNA-binding transcription factor activity"/>
    <property type="evidence" value="ECO:0007669"/>
    <property type="project" value="InterPro"/>
</dbReference>
<dbReference type="SMART" id="SM00342">
    <property type="entry name" value="HTH_ARAC"/>
    <property type="match status" value="1"/>
</dbReference>
<protein>
    <submittedName>
        <fullName evidence="5">AraC family transcriptional regulator</fullName>
    </submittedName>
</protein>
<name>A0A4R6UMH1_9GAMM</name>
<dbReference type="InterPro" id="IPR009057">
    <property type="entry name" value="Homeodomain-like_sf"/>
</dbReference>